<evidence type="ECO:0000313" key="7">
    <source>
        <dbReference type="EMBL" id="SFD58655.1"/>
    </source>
</evidence>
<dbReference type="Proteomes" id="UP000199400">
    <property type="component" value="Unassembled WGS sequence"/>
</dbReference>
<comment type="subcellular location">
    <subcellularLocation>
        <location evidence="1 6">Membrane</location>
        <topology evidence="1 6">Multi-pass membrane protein</topology>
    </subcellularLocation>
</comment>
<sequence length="94" mass="10139">MDLRAFFTTFGLVFLAELGDKTQLTTMSMAASSGRRWLVFVASALALVLSSLIAVLAGEWLRARVEPVLIERTAGALFVILGGWMLASTFVGET</sequence>
<dbReference type="PANTHER" id="PTHR12608">
    <property type="entry name" value="TRANSMEMBRANE PROTEIN HTP-1 RELATED"/>
    <property type="match status" value="1"/>
</dbReference>
<accession>A0A1I1TJF2</accession>
<dbReference type="OrthoDB" id="9801356at2"/>
<protein>
    <recommendedName>
        <fullName evidence="6">GDT1 family protein</fullName>
    </recommendedName>
</protein>
<evidence type="ECO:0000313" key="8">
    <source>
        <dbReference type="Proteomes" id="UP000199400"/>
    </source>
</evidence>
<gene>
    <name evidence="7" type="ORF">SAMN02745121_00750</name>
</gene>
<evidence type="ECO:0000256" key="3">
    <source>
        <dbReference type="ARBA" id="ARBA00022692"/>
    </source>
</evidence>
<evidence type="ECO:0000256" key="6">
    <source>
        <dbReference type="RuleBase" id="RU365102"/>
    </source>
</evidence>
<organism evidence="7 8">
    <name type="scientific">Nannocystis exedens</name>
    <dbReference type="NCBI Taxonomy" id="54"/>
    <lineage>
        <taxon>Bacteria</taxon>
        <taxon>Pseudomonadati</taxon>
        <taxon>Myxococcota</taxon>
        <taxon>Polyangia</taxon>
        <taxon>Nannocystales</taxon>
        <taxon>Nannocystaceae</taxon>
        <taxon>Nannocystis</taxon>
    </lineage>
</organism>
<name>A0A1I1TJF2_9BACT</name>
<dbReference type="GO" id="GO:0046873">
    <property type="term" value="F:metal ion transmembrane transporter activity"/>
    <property type="evidence" value="ECO:0007669"/>
    <property type="project" value="InterPro"/>
</dbReference>
<dbReference type="PANTHER" id="PTHR12608:SF1">
    <property type="entry name" value="TRANSMEMBRANE PROTEIN 165"/>
    <property type="match status" value="1"/>
</dbReference>
<dbReference type="STRING" id="54.SAMN02745121_00750"/>
<keyword evidence="5 6" id="KW-0472">Membrane</keyword>
<dbReference type="Pfam" id="PF01169">
    <property type="entry name" value="GDT1"/>
    <property type="match status" value="1"/>
</dbReference>
<keyword evidence="4 6" id="KW-1133">Transmembrane helix</keyword>
<feature type="transmembrane region" description="Helical" evidence="6">
    <location>
        <begin position="73"/>
        <end position="91"/>
    </location>
</feature>
<proteinExistence type="inferred from homology"/>
<dbReference type="GO" id="GO:0016020">
    <property type="term" value="C:membrane"/>
    <property type="evidence" value="ECO:0007669"/>
    <property type="project" value="UniProtKB-SubCell"/>
</dbReference>
<keyword evidence="8" id="KW-1185">Reference proteome</keyword>
<evidence type="ECO:0000256" key="5">
    <source>
        <dbReference type="ARBA" id="ARBA00023136"/>
    </source>
</evidence>
<dbReference type="InterPro" id="IPR001727">
    <property type="entry name" value="GDT1-like"/>
</dbReference>
<dbReference type="RefSeq" id="WP_096334046.1">
    <property type="nucleotide sequence ID" value="NZ_FOMX01000002.1"/>
</dbReference>
<dbReference type="AlphaFoldDB" id="A0A1I1TJF2"/>
<reference evidence="8" key="1">
    <citation type="submission" date="2016-10" db="EMBL/GenBank/DDBJ databases">
        <authorList>
            <person name="Varghese N."/>
            <person name="Submissions S."/>
        </authorList>
    </citation>
    <scope>NUCLEOTIDE SEQUENCE [LARGE SCALE GENOMIC DNA]</scope>
    <source>
        <strain evidence="8">ATCC 25963</strain>
    </source>
</reference>
<feature type="transmembrane region" description="Helical" evidence="6">
    <location>
        <begin position="37"/>
        <end position="61"/>
    </location>
</feature>
<keyword evidence="3 6" id="KW-0812">Transmembrane</keyword>
<evidence type="ECO:0000256" key="2">
    <source>
        <dbReference type="ARBA" id="ARBA00009190"/>
    </source>
</evidence>
<evidence type="ECO:0000256" key="4">
    <source>
        <dbReference type="ARBA" id="ARBA00022989"/>
    </source>
</evidence>
<dbReference type="EMBL" id="FOMX01000002">
    <property type="protein sequence ID" value="SFD58655.1"/>
    <property type="molecule type" value="Genomic_DNA"/>
</dbReference>
<comment type="caution">
    <text evidence="6">Lacks conserved residue(s) required for the propagation of feature annotation.</text>
</comment>
<comment type="similarity">
    <text evidence="2 6">Belongs to the GDT1 family.</text>
</comment>
<evidence type="ECO:0000256" key="1">
    <source>
        <dbReference type="ARBA" id="ARBA00004141"/>
    </source>
</evidence>